<dbReference type="AlphaFoldDB" id="A0A9P9J523"/>
<dbReference type="OrthoDB" id="3200163at2759"/>
<evidence type="ECO:0000313" key="2">
    <source>
        <dbReference type="Proteomes" id="UP000717696"/>
    </source>
</evidence>
<sequence length="111" mass="12647">MKPWLYDLREAGVDLEMYGKLEASALGRAEKDDSYIGRDIGRGRGCGRSFSITLTYGRHPEDWAFDSNPCVETFAGEFWATQGGDKKFHLERMPGSWHHEENQEIAPITHN</sequence>
<gene>
    <name evidence="1" type="ORF">B0J13DRAFT_554833</name>
</gene>
<evidence type="ECO:0000313" key="1">
    <source>
        <dbReference type="EMBL" id="KAH7144224.1"/>
    </source>
</evidence>
<proteinExistence type="predicted"/>
<comment type="caution">
    <text evidence="1">The sequence shown here is derived from an EMBL/GenBank/DDBJ whole genome shotgun (WGS) entry which is preliminary data.</text>
</comment>
<organism evidence="1 2">
    <name type="scientific">Dactylonectria estremocensis</name>
    <dbReference type="NCBI Taxonomy" id="1079267"/>
    <lineage>
        <taxon>Eukaryota</taxon>
        <taxon>Fungi</taxon>
        <taxon>Dikarya</taxon>
        <taxon>Ascomycota</taxon>
        <taxon>Pezizomycotina</taxon>
        <taxon>Sordariomycetes</taxon>
        <taxon>Hypocreomycetidae</taxon>
        <taxon>Hypocreales</taxon>
        <taxon>Nectriaceae</taxon>
        <taxon>Dactylonectria</taxon>
    </lineage>
</organism>
<protein>
    <submittedName>
        <fullName evidence="1">Uncharacterized protein</fullName>
    </submittedName>
</protein>
<accession>A0A9P9J523</accession>
<reference evidence="1" key="1">
    <citation type="journal article" date="2021" name="Nat. Commun.">
        <title>Genetic determinants of endophytism in the Arabidopsis root mycobiome.</title>
        <authorList>
            <person name="Mesny F."/>
            <person name="Miyauchi S."/>
            <person name="Thiergart T."/>
            <person name="Pickel B."/>
            <person name="Atanasova L."/>
            <person name="Karlsson M."/>
            <person name="Huettel B."/>
            <person name="Barry K.W."/>
            <person name="Haridas S."/>
            <person name="Chen C."/>
            <person name="Bauer D."/>
            <person name="Andreopoulos W."/>
            <person name="Pangilinan J."/>
            <person name="LaButti K."/>
            <person name="Riley R."/>
            <person name="Lipzen A."/>
            <person name="Clum A."/>
            <person name="Drula E."/>
            <person name="Henrissat B."/>
            <person name="Kohler A."/>
            <person name="Grigoriev I.V."/>
            <person name="Martin F.M."/>
            <person name="Hacquard S."/>
        </authorList>
    </citation>
    <scope>NUCLEOTIDE SEQUENCE</scope>
    <source>
        <strain evidence="1">MPI-CAGE-AT-0021</strain>
    </source>
</reference>
<dbReference type="EMBL" id="JAGMUU010000010">
    <property type="protein sequence ID" value="KAH7144224.1"/>
    <property type="molecule type" value="Genomic_DNA"/>
</dbReference>
<name>A0A9P9J523_9HYPO</name>
<keyword evidence="2" id="KW-1185">Reference proteome</keyword>
<dbReference type="Proteomes" id="UP000717696">
    <property type="component" value="Unassembled WGS sequence"/>
</dbReference>